<gene>
    <name evidence="4" type="ORF">SAMN05192583_2297</name>
</gene>
<evidence type="ECO:0000256" key="2">
    <source>
        <dbReference type="SAM" id="SignalP"/>
    </source>
</evidence>
<proteinExistence type="predicted"/>
<dbReference type="EMBL" id="FOCF01000005">
    <property type="protein sequence ID" value="SEN22628.1"/>
    <property type="molecule type" value="Genomic_DNA"/>
</dbReference>
<organism evidence="4 5">
    <name type="scientific">Sphingomonas gellani</name>
    <dbReference type="NCBI Taxonomy" id="1166340"/>
    <lineage>
        <taxon>Bacteria</taxon>
        <taxon>Pseudomonadati</taxon>
        <taxon>Pseudomonadota</taxon>
        <taxon>Alphaproteobacteria</taxon>
        <taxon>Sphingomonadales</taxon>
        <taxon>Sphingomonadaceae</taxon>
        <taxon>Sphingomonas</taxon>
    </lineage>
</organism>
<protein>
    <submittedName>
        <fullName evidence="4">EF hand</fullName>
    </submittedName>
</protein>
<evidence type="ECO:0000313" key="5">
    <source>
        <dbReference type="Proteomes" id="UP000199206"/>
    </source>
</evidence>
<dbReference type="Proteomes" id="UP000199206">
    <property type="component" value="Unassembled WGS sequence"/>
</dbReference>
<feature type="region of interest" description="Disordered" evidence="1">
    <location>
        <begin position="60"/>
        <end position="144"/>
    </location>
</feature>
<keyword evidence="5" id="KW-1185">Reference proteome</keyword>
<feature type="compositionally biased region" description="Polar residues" evidence="1">
    <location>
        <begin position="128"/>
        <end position="138"/>
    </location>
</feature>
<dbReference type="RefSeq" id="WP_170841942.1">
    <property type="nucleotide sequence ID" value="NZ_FOCF01000005.1"/>
</dbReference>
<dbReference type="SUPFAM" id="SSF47473">
    <property type="entry name" value="EF-hand"/>
    <property type="match status" value="1"/>
</dbReference>
<feature type="domain" description="EF-hand" evidence="3">
    <location>
        <begin position="100"/>
        <end position="135"/>
    </location>
</feature>
<keyword evidence="2" id="KW-0732">Signal</keyword>
<dbReference type="PROSITE" id="PS00018">
    <property type="entry name" value="EF_HAND_1"/>
    <property type="match status" value="1"/>
</dbReference>
<evidence type="ECO:0000313" key="4">
    <source>
        <dbReference type="EMBL" id="SEN22628.1"/>
    </source>
</evidence>
<dbReference type="STRING" id="1166340.SAMN05192583_2297"/>
<dbReference type="Pfam" id="PF13202">
    <property type="entry name" value="EF-hand_5"/>
    <property type="match status" value="3"/>
</dbReference>
<dbReference type="AlphaFoldDB" id="A0A1H8EV60"/>
<dbReference type="GO" id="GO:0005509">
    <property type="term" value="F:calcium ion binding"/>
    <property type="evidence" value="ECO:0007669"/>
    <property type="project" value="InterPro"/>
</dbReference>
<dbReference type="Gene3D" id="1.10.238.10">
    <property type="entry name" value="EF-hand"/>
    <property type="match status" value="1"/>
</dbReference>
<dbReference type="PROSITE" id="PS50222">
    <property type="entry name" value="EF_HAND_2"/>
    <property type="match status" value="1"/>
</dbReference>
<feature type="signal peptide" evidence="2">
    <location>
        <begin position="1"/>
        <end position="21"/>
    </location>
</feature>
<dbReference type="InterPro" id="IPR011992">
    <property type="entry name" value="EF-hand-dom_pair"/>
</dbReference>
<feature type="compositionally biased region" description="Basic and acidic residues" evidence="1">
    <location>
        <begin position="99"/>
        <end position="122"/>
    </location>
</feature>
<dbReference type="InterPro" id="IPR018247">
    <property type="entry name" value="EF_Hand_1_Ca_BS"/>
</dbReference>
<accession>A0A1H8EV60</accession>
<name>A0A1H8EV60_9SPHN</name>
<sequence>MNRCLVAIALGVAATGTAATAQDAAPRGRGMSVMRADANGDGIVTRAEFQADVDARFARMDRNGDGVLGPDEGPRWGRGRGAEAGADAQAAPSPSMTRDQFRERAMRRFDRLDTNRDGRLEQAEIAAGQNQRGQSASAPQPPDY</sequence>
<dbReference type="InterPro" id="IPR002048">
    <property type="entry name" value="EF_hand_dom"/>
</dbReference>
<reference evidence="5" key="1">
    <citation type="submission" date="2016-10" db="EMBL/GenBank/DDBJ databases">
        <authorList>
            <person name="Varghese N."/>
            <person name="Submissions S."/>
        </authorList>
    </citation>
    <scope>NUCLEOTIDE SEQUENCE [LARGE SCALE GENOMIC DNA]</scope>
    <source>
        <strain evidence="5">S6-262</strain>
    </source>
</reference>
<feature type="chain" id="PRO_5011599628" evidence="2">
    <location>
        <begin position="22"/>
        <end position="144"/>
    </location>
</feature>
<evidence type="ECO:0000259" key="3">
    <source>
        <dbReference type="PROSITE" id="PS50222"/>
    </source>
</evidence>
<evidence type="ECO:0000256" key="1">
    <source>
        <dbReference type="SAM" id="MobiDB-lite"/>
    </source>
</evidence>